<keyword evidence="1" id="KW-1133">Transmembrane helix</keyword>
<dbReference type="Proteomes" id="UP000033866">
    <property type="component" value="Unassembled WGS sequence"/>
</dbReference>
<sequence>MKKFFHSLLLFLTFVILIFVLLLVYVFFRYRSWEKEFVSNMNSEYLIDEESIKEVDLDERLAKFTLSLSDTDSLRLEVKEVGSVLFTTIDSYLAEGLYLENMYISPSDKKWDIYLKVGYENISLWISFDLNKDSMQTAQLYTTSVKVGPFEVSEYTN</sequence>
<feature type="transmembrane region" description="Helical" evidence="1">
    <location>
        <begin position="6"/>
        <end position="28"/>
    </location>
</feature>
<evidence type="ECO:0000313" key="2">
    <source>
        <dbReference type="EMBL" id="KKP65841.1"/>
    </source>
</evidence>
<evidence type="ECO:0000313" key="3">
    <source>
        <dbReference type="Proteomes" id="UP000033866"/>
    </source>
</evidence>
<comment type="caution">
    <text evidence="2">The sequence shown here is derived from an EMBL/GenBank/DDBJ whole genome shotgun (WGS) entry which is preliminary data.</text>
</comment>
<accession>A0A0G0BQB1</accession>
<gene>
    <name evidence="2" type="ORF">UR61_C0010G0013</name>
</gene>
<protein>
    <submittedName>
        <fullName evidence="2">Uncharacterized protein</fullName>
    </submittedName>
</protein>
<reference evidence="2 3" key="1">
    <citation type="journal article" date="2015" name="Nature">
        <title>rRNA introns, odd ribosomes, and small enigmatic genomes across a large radiation of phyla.</title>
        <authorList>
            <person name="Brown C.T."/>
            <person name="Hug L.A."/>
            <person name="Thomas B.C."/>
            <person name="Sharon I."/>
            <person name="Castelle C.J."/>
            <person name="Singh A."/>
            <person name="Wilkins M.J."/>
            <person name="Williams K.H."/>
            <person name="Banfield J.F."/>
        </authorList>
    </citation>
    <scope>NUCLEOTIDE SEQUENCE [LARGE SCALE GENOMIC DNA]</scope>
</reference>
<evidence type="ECO:0000256" key="1">
    <source>
        <dbReference type="SAM" id="Phobius"/>
    </source>
</evidence>
<dbReference type="AlphaFoldDB" id="A0A0G0BQB1"/>
<name>A0A0G0BQB1_9BACT</name>
<organism evidence="2 3">
    <name type="scientific">candidate division WS6 bacterium GW2011_GWE1_34_7</name>
    <dbReference type="NCBI Taxonomy" id="1619093"/>
    <lineage>
        <taxon>Bacteria</taxon>
        <taxon>Candidatus Dojkabacteria</taxon>
    </lineage>
</organism>
<feature type="non-terminal residue" evidence="2">
    <location>
        <position position="157"/>
    </location>
</feature>
<proteinExistence type="predicted"/>
<dbReference type="EMBL" id="LBPV01000010">
    <property type="protein sequence ID" value="KKP65841.1"/>
    <property type="molecule type" value="Genomic_DNA"/>
</dbReference>
<keyword evidence="1" id="KW-0812">Transmembrane</keyword>
<keyword evidence="1" id="KW-0472">Membrane</keyword>